<evidence type="ECO:0000259" key="2">
    <source>
        <dbReference type="Pfam" id="PF17131"/>
    </source>
</evidence>
<dbReference type="Proteomes" id="UP001143362">
    <property type="component" value="Unassembled WGS sequence"/>
</dbReference>
<name>A0ABT3TBB3_9GAMM</name>
<reference evidence="3" key="1">
    <citation type="submission" date="2019-02" db="EMBL/GenBank/DDBJ databases">
        <authorList>
            <person name="Li S.-H."/>
        </authorList>
    </citation>
    <scope>NUCLEOTIDE SEQUENCE</scope>
    <source>
        <strain evidence="3">IMCC14734</strain>
    </source>
</reference>
<protein>
    <submittedName>
        <fullName evidence="3">Outer membrane lipoprotein-sorting protein</fullName>
    </submittedName>
</protein>
<evidence type="ECO:0000313" key="3">
    <source>
        <dbReference type="EMBL" id="MCX2979556.1"/>
    </source>
</evidence>
<dbReference type="CDD" id="cd16329">
    <property type="entry name" value="LolA_like"/>
    <property type="match status" value="1"/>
</dbReference>
<gene>
    <name evidence="3" type="ORF">EYC98_01625</name>
</gene>
<feature type="domain" description="Uncharacterized protein TP-0789" evidence="2">
    <location>
        <begin position="68"/>
        <end position="247"/>
    </location>
</feature>
<comment type="caution">
    <text evidence="3">The sequence shown here is derived from an EMBL/GenBank/DDBJ whole genome shotgun (WGS) entry which is preliminary data.</text>
</comment>
<dbReference type="Pfam" id="PF17131">
    <property type="entry name" value="LolA_like"/>
    <property type="match status" value="1"/>
</dbReference>
<dbReference type="EMBL" id="SHNN01000001">
    <property type="protein sequence ID" value="MCX2979556.1"/>
    <property type="molecule type" value="Genomic_DNA"/>
</dbReference>
<dbReference type="Gene3D" id="2.50.20.10">
    <property type="entry name" value="Lipoprotein localisation LolA/LolB/LppX"/>
    <property type="match status" value="1"/>
</dbReference>
<keyword evidence="3" id="KW-0449">Lipoprotein</keyword>
<proteinExistence type="predicted"/>
<keyword evidence="4" id="KW-1185">Reference proteome</keyword>
<dbReference type="InterPro" id="IPR033399">
    <property type="entry name" value="TP_0789-like"/>
</dbReference>
<evidence type="ECO:0000313" key="4">
    <source>
        <dbReference type="Proteomes" id="UP001143362"/>
    </source>
</evidence>
<accession>A0ABT3TBB3</accession>
<feature type="chain" id="PRO_5046429206" evidence="1">
    <location>
        <begin position="22"/>
        <end position="251"/>
    </location>
</feature>
<feature type="signal peptide" evidence="1">
    <location>
        <begin position="1"/>
        <end position="21"/>
    </location>
</feature>
<keyword evidence="1" id="KW-0732">Signal</keyword>
<sequence>MNIQRVILALVLLLQSSWAAAQATDAKELIRLAMDHWRGSTSYVENTMTIHRPDWERTMSMVGWTEGSKNSLMRVTGPAKDAGNGTLLKDNNMWSYTPRINRIIKVPSSMMNQSWMGSDFSNKDINKATDLLEQYEHRLVETREQDGHAIYVIEAIPHEDAAVVWGKEVVVIRDDFVMLRQEFWDQADVLVKAMDTLEIKSISGRTVATVMRMSETATPDEWTQVTIGAIEFDIDLPGNLFTLSSLRNPRQ</sequence>
<evidence type="ECO:0000256" key="1">
    <source>
        <dbReference type="SAM" id="SignalP"/>
    </source>
</evidence>
<dbReference type="RefSeq" id="WP_279243556.1">
    <property type="nucleotide sequence ID" value="NZ_SHNN01000001.1"/>
</dbReference>
<organism evidence="3 4">
    <name type="scientific">Candidatus Litorirhabdus singularis</name>
    <dbReference type="NCBI Taxonomy" id="2518993"/>
    <lineage>
        <taxon>Bacteria</taxon>
        <taxon>Pseudomonadati</taxon>
        <taxon>Pseudomonadota</taxon>
        <taxon>Gammaproteobacteria</taxon>
        <taxon>Cellvibrionales</taxon>
        <taxon>Halieaceae</taxon>
        <taxon>Candidatus Litorirhabdus</taxon>
    </lineage>
</organism>